<sequence length="139" mass="14318">MTAASVTDPTTASAGRSGSSATTRVAICEYDRLTPELGVAALVDGRQVAIFRLTDGSVHAVQNVCPFSGAAVMSRGITGDRGGVPTVASPIYKQVFSLVDGTCLATMDKAPRPGRAADLVVYPVTLDNGQVYIDLAGDE</sequence>
<dbReference type="RefSeq" id="WP_301143025.1">
    <property type="nucleotide sequence ID" value="NZ_JAUHQA010000001.1"/>
</dbReference>
<dbReference type="NCBIfam" id="TIGR02378">
    <property type="entry name" value="nirD_assim_sml"/>
    <property type="match status" value="1"/>
</dbReference>
<dbReference type="PANTHER" id="PTHR40562">
    <property type="match status" value="1"/>
</dbReference>
<evidence type="ECO:0000256" key="1">
    <source>
        <dbReference type="ARBA" id="ARBA00022714"/>
    </source>
</evidence>
<evidence type="ECO:0000259" key="7">
    <source>
        <dbReference type="PROSITE" id="PS51296"/>
    </source>
</evidence>
<evidence type="ECO:0000256" key="2">
    <source>
        <dbReference type="ARBA" id="ARBA00022723"/>
    </source>
</evidence>
<keyword evidence="3" id="KW-0560">Oxidoreductase</keyword>
<reference evidence="8" key="1">
    <citation type="submission" date="2023-06" db="EMBL/GenBank/DDBJ databases">
        <title>Egi l300058.</title>
        <authorList>
            <person name="Gao L."/>
            <person name="Fang B.-Z."/>
            <person name="Li W.-J."/>
        </authorList>
    </citation>
    <scope>NUCLEOTIDE SEQUENCE</scope>
    <source>
        <strain evidence="8">EGI L300058</strain>
    </source>
</reference>
<dbReference type="SUPFAM" id="SSF50022">
    <property type="entry name" value="ISP domain"/>
    <property type="match status" value="1"/>
</dbReference>
<organism evidence="8 9">
    <name type="scientific">Demequina muriae</name>
    <dbReference type="NCBI Taxonomy" id="3051664"/>
    <lineage>
        <taxon>Bacteria</taxon>
        <taxon>Bacillati</taxon>
        <taxon>Actinomycetota</taxon>
        <taxon>Actinomycetes</taxon>
        <taxon>Micrococcales</taxon>
        <taxon>Demequinaceae</taxon>
        <taxon>Demequina</taxon>
    </lineage>
</organism>
<dbReference type="InterPro" id="IPR012748">
    <property type="entry name" value="Rieske-like_NirD"/>
</dbReference>
<evidence type="ECO:0000256" key="3">
    <source>
        <dbReference type="ARBA" id="ARBA00023002"/>
    </source>
</evidence>
<dbReference type="PROSITE" id="PS51300">
    <property type="entry name" value="NIRD"/>
    <property type="match status" value="1"/>
</dbReference>
<proteinExistence type="predicted"/>
<evidence type="ECO:0000313" key="8">
    <source>
        <dbReference type="EMBL" id="MDN4481397.1"/>
    </source>
</evidence>
<gene>
    <name evidence="8" type="primary">nirD</name>
    <name evidence="8" type="ORF">QQX02_10720</name>
</gene>
<protein>
    <submittedName>
        <fullName evidence="8">Nitrite reductase small subunit NirD</fullName>
    </submittedName>
</protein>
<dbReference type="Pfam" id="PF13806">
    <property type="entry name" value="Rieske_2"/>
    <property type="match status" value="1"/>
</dbReference>
<evidence type="ECO:0000256" key="4">
    <source>
        <dbReference type="ARBA" id="ARBA00023004"/>
    </source>
</evidence>
<dbReference type="PANTHER" id="PTHR40562:SF1">
    <property type="entry name" value="NITRITE REDUCTASE (NADH) SMALL SUBUNIT"/>
    <property type="match status" value="1"/>
</dbReference>
<keyword evidence="4" id="KW-0408">Iron</keyword>
<keyword evidence="5" id="KW-0411">Iron-sulfur</keyword>
<dbReference type="CDD" id="cd03529">
    <property type="entry name" value="Rieske_NirD"/>
    <property type="match status" value="1"/>
</dbReference>
<dbReference type="Gene3D" id="2.102.10.10">
    <property type="entry name" value="Rieske [2Fe-2S] iron-sulphur domain"/>
    <property type="match status" value="1"/>
</dbReference>
<dbReference type="PROSITE" id="PS51296">
    <property type="entry name" value="RIESKE"/>
    <property type="match status" value="1"/>
</dbReference>
<keyword evidence="2" id="KW-0479">Metal-binding</keyword>
<evidence type="ECO:0000256" key="5">
    <source>
        <dbReference type="ARBA" id="ARBA00023014"/>
    </source>
</evidence>
<dbReference type="InterPro" id="IPR017941">
    <property type="entry name" value="Rieske_2Fe-2S"/>
</dbReference>
<dbReference type="InterPro" id="IPR036922">
    <property type="entry name" value="Rieske_2Fe-2S_sf"/>
</dbReference>
<dbReference type="EMBL" id="JAUHQA010000001">
    <property type="protein sequence ID" value="MDN4481397.1"/>
    <property type="molecule type" value="Genomic_DNA"/>
</dbReference>
<keyword evidence="9" id="KW-1185">Reference proteome</keyword>
<feature type="domain" description="Rieske" evidence="7">
    <location>
        <begin position="25"/>
        <end position="133"/>
    </location>
</feature>
<evidence type="ECO:0000313" key="9">
    <source>
        <dbReference type="Proteomes" id="UP001172708"/>
    </source>
</evidence>
<accession>A0ABT8GIY8</accession>
<evidence type="ECO:0000256" key="6">
    <source>
        <dbReference type="ARBA" id="ARBA00023063"/>
    </source>
</evidence>
<dbReference type="Proteomes" id="UP001172708">
    <property type="component" value="Unassembled WGS sequence"/>
</dbReference>
<keyword evidence="6" id="KW-0534">Nitrate assimilation</keyword>
<comment type="caution">
    <text evidence="8">The sequence shown here is derived from an EMBL/GenBank/DDBJ whole genome shotgun (WGS) entry which is preliminary data.</text>
</comment>
<dbReference type="InterPro" id="IPR017881">
    <property type="entry name" value="NirD"/>
</dbReference>
<name>A0ABT8GIY8_9MICO</name>
<keyword evidence="1" id="KW-0001">2Fe-2S</keyword>